<dbReference type="EMBL" id="CP076607">
    <property type="protein sequence ID" value="QWU13598.1"/>
    <property type="molecule type" value="Genomic_DNA"/>
</dbReference>
<dbReference type="Gene3D" id="3.40.50.11890">
    <property type="match status" value="1"/>
</dbReference>
<proteinExistence type="inferred from homology"/>
<dbReference type="EMBL" id="FODH01000003">
    <property type="protein sequence ID" value="SEN87660.1"/>
    <property type="molecule type" value="Genomic_DNA"/>
</dbReference>
<gene>
    <name evidence="3" type="ORF">KP014_16550</name>
    <name evidence="4" type="ORF">SAMN04487895_103276</name>
</gene>
<comment type="cofactor">
    <cofactor evidence="1">
        <name>[4Fe-4S] cluster</name>
        <dbReference type="ChEBI" id="CHEBI:49883"/>
    </cofactor>
</comment>
<dbReference type="AlphaFoldDB" id="A0A1H8K3U1"/>
<dbReference type="PANTHER" id="PTHR30548">
    <property type="entry name" value="2-HYDROXYGLUTARYL-COA DEHYDRATASE, D-COMPONENT-RELATED"/>
    <property type="match status" value="1"/>
</dbReference>
<dbReference type="Gene3D" id="3.40.50.11900">
    <property type="match status" value="1"/>
</dbReference>
<reference evidence="4 5" key="1">
    <citation type="submission" date="2016-10" db="EMBL/GenBank/DDBJ databases">
        <authorList>
            <person name="de Groot N.N."/>
        </authorList>
    </citation>
    <scope>NUCLEOTIDE SEQUENCE [LARGE SCALE GENOMIC DNA]</scope>
    <source>
        <strain evidence="4 5">CGMCC 1.10238</strain>
    </source>
</reference>
<organism evidence="4 5">
    <name type="scientific">Paenibacillus sophorae</name>
    <dbReference type="NCBI Taxonomy" id="1333845"/>
    <lineage>
        <taxon>Bacteria</taxon>
        <taxon>Bacillati</taxon>
        <taxon>Bacillota</taxon>
        <taxon>Bacilli</taxon>
        <taxon>Bacillales</taxon>
        <taxon>Paenibacillaceae</taxon>
        <taxon>Paenibacillus</taxon>
    </lineage>
</organism>
<dbReference type="Proteomes" id="UP000198809">
    <property type="component" value="Unassembled WGS sequence"/>
</dbReference>
<accession>A0A1H8K3U1</accession>
<reference evidence="3 6" key="2">
    <citation type="submission" date="2021-06" db="EMBL/GenBank/DDBJ databases">
        <title>Whole genome sequence of Paenibacillus sophorae DSM23020 for comparative genomics.</title>
        <authorList>
            <person name="Kim M.-J."/>
            <person name="Lee G."/>
            <person name="Shin J.-H."/>
        </authorList>
    </citation>
    <scope>NUCLEOTIDE SEQUENCE [LARGE SCALE GENOMIC DNA]</scope>
    <source>
        <strain evidence="3 6">DSM 23020</strain>
    </source>
</reference>
<sequence>MSTILTSEAQEQLNHIRHSRDVVHAYSPAIQKLFNLVIDYVDDAEKAGRSGKKVIWAGVPWAMPLIYSTGAIPVAFSEVGRISGQEAITISEDHYQMPAETCSMVKATAGEWYLRKQAGSSITRIFGSSSACEPYNLAWEVMKKEGFDVYTSDVVYRAPGVNGERYEELVHYFVDEIREFNEWLTGTKEIDKDSLQREIIRKNYLMRRIREIMDLRLNHPFYVKSLGIMYLLNGLTHYFGKPEEYTEVLDSLVEELSQLEANEADQRRAIPLIWTGGNGQEFGIYDAIDNAGGALLGFVSSPYAKDYNEDIDPIESLARFQLESQMAGASIYRRHVIEQQIDKIGARGLILYGYLGCSFGSVTREMYREYFHNKGIPSINLEGTFQVGPPSGQILTRIRAFIEMLS</sequence>
<dbReference type="Gene3D" id="1.20.1270.370">
    <property type="match status" value="1"/>
</dbReference>
<evidence type="ECO:0000313" key="3">
    <source>
        <dbReference type="EMBL" id="QWU13598.1"/>
    </source>
</evidence>
<dbReference type="GO" id="GO:0016836">
    <property type="term" value="F:hydro-lyase activity"/>
    <property type="evidence" value="ECO:0007669"/>
    <property type="project" value="UniProtKB-ARBA"/>
</dbReference>
<dbReference type="Proteomes" id="UP000683429">
    <property type="component" value="Chromosome"/>
</dbReference>
<evidence type="ECO:0000313" key="4">
    <source>
        <dbReference type="EMBL" id="SEN87660.1"/>
    </source>
</evidence>
<comment type="similarity">
    <text evidence="2">Belongs to the FldB/FldC dehydratase alpha/beta subunit family.</text>
</comment>
<name>A0A1H8K3U1_9BACL</name>
<dbReference type="PANTHER" id="PTHR30548:SF2">
    <property type="entry name" value="2-HYDROXYACYL-COA DEHYDRATASE,D-COMPONENT"/>
    <property type="match status" value="1"/>
</dbReference>
<dbReference type="Pfam" id="PF06050">
    <property type="entry name" value="HGD-D"/>
    <property type="match status" value="1"/>
</dbReference>
<keyword evidence="6" id="KW-1185">Reference proteome</keyword>
<evidence type="ECO:0000313" key="5">
    <source>
        <dbReference type="Proteomes" id="UP000198809"/>
    </source>
</evidence>
<dbReference type="InterPro" id="IPR010327">
    <property type="entry name" value="FldB/FldC_alpha/beta"/>
</dbReference>
<evidence type="ECO:0000313" key="6">
    <source>
        <dbReference type="Proteomes" id="UP000683429"/>
    </source>
</evidence>
<protein>
    <submittedName>
        <fullName evidence="3">2-hydroxyacyl-CoA dehydratase family protein</fullName>
    </submittedName>
    <submittedName>
        <fullName evidence="4">Benzoyl-CoA reductase/2-hydroxyglutaryl-CoA dehydratase subunit, BcrC/BadD/HgdB</fullName>
    </submittedName>
</protein>
<evidence type="ECO:0000256" key="1">
    <source>
        <dbReference type="ARBA" id="ARBA00001966"/>
    </source>
</evidence>
<dbReference type="RefSeq" id="WP_051499637.1">
    <property type="nucleotide sequence ID" value="NZ_CP076607.1"/>
</dbReference>
<dbReference type="STRING" id="1333845.SAMN04487895_103276"/>
<evidence type="ECO:0000256" key="2">
    <source>
        <dbReference type="ARBA" id="ARBA00005806"/>
    </source>
</evidence>